<dbReference type="InterPro" id="IPR003653">
    <property type="entry name" value="Peptidase_C48_C"/>
</dbReference>
<dbReference type="FunFam" id="3.40.395.10:FF:000008">
    <property type="entry name" value="Ulp1 protease family protein"/>
    <property type="match status" value="1"/>
</dbReference>
<name>A0A9Q1L784_9SOLA</name>
<comment type="similarity">
    <text evidence="1">Belongs to the peptidase C48 family.</text>
</comment>
<feature type="domain" description="Ubiquitin-like protease family profile" evidence="5">
    <location>
        <begin position="124"/>
        <end position="285"/>
    </location>
</feature>
<dbReference type="OrthoDB" id="5065855at2759"/>
<evidence type="ECO:0000256" key="3">
    <source>
        <dbReference type="ARBA" id="ARBA00022801"/>
    </source>
</evidence>
<keyword evidence="3" id="KW-0378">Hydrolase</keyword>
<evidence type="ECO:0000313" key="7">
    <source>
        <dbReference type="Proteomes" id="UP001152561"/>
    </source>
</evidence>
<dbReference type="EMBL" id="JAJAGQ010000022">
    <property type="protein sequence ID" value="KAJ8528846.1"/>
    <property type="molecule type" value="Genomic_DNA"/>
</dbReference>
<keyword evidence="7" id="KW-1185">Reference proteome</keyword>
<evidence type="ECO:0000256" key="4">
    <source>
        <dbReference type="ARBA" id="ARBA00022807"/>
    </source>
</evidence>
<dbReference type="PANTHER" id="PTHR46468:SF1">
    <property type="entry name" value="SENTRIN-SPECIFIC PROTEASE 8"/>
    <property type="match status" value="1"/>
</dbReference>
<reference evidence="7" key="1">
    <citation type="journal article" date="2023" name="Proc. Natl. Acad. Sci. U.S.A.">
        <title>Genomic and structural basis for evolution of tropane alkaloid biosynthesis.</title>
        <authorList>
            <person name="Wanga Y.-J."/>
            <person name="Taina T."/>
            <person name="Yua J.-Y."/>
            <person name="Lia J."/>
            <person name="Xua B."/>
            <person name="Chenc J."/>
            <person name="D'Auriad J.C."/>
            <person name="Huanga J.-P."/>
            <person name="Huanga S.-X."/>
        </authorList>
    </citation>
    <scope>NUCLEOTIDE SEQUENCE [LARGE SCALE GENOMIC DNA]</scope>
    <source>
        <strain evidence="7">cv. KIB-2019</strain>
    </source>
</reference>
<dbReference type="SUPFAM" id="SSF54001">
    <property type="entry name" value="Cysteine proteinases"/>
    <property type="match status" value="1"/>
</dbReference>
<dbReference type="Gene3D" id="3.40.395.10">
    <property type="entry name" value="Adenoviral Proteinase, Chain A"/>
    <property type="match status" value="1"/>
</dbReference>
<proteinExistence type="inferred from homology"/>
<dbReference type="PANTHER" id="PTHR46468">
    <property type="entry name" value="SENTRIN-SPECIFIC PROTEASE 8"/>
    <property type="match status" value="1"/>
</dbReference>
<keyword evidence="4" id="KW-0788">Thiol protease</keyword>
<evidence type="ECO:0000259" key="5">
    <source>
        <dbReference type="PROSITE" id="PS50600"/>
    </source>
</evidence>
<sequence>MAANGRLMDEVFLFWEPPSSVLEMLIRDHKGPPYLRLTTTTTSQHEAQEMTLVNNTTSSVSTSTFCNMAPPVNGCRVLFQLYTFEIFWPAQDDLKDSPQLHSRVGIGTMAKSKADEKILSYNDVVLRQSDLDILNGPNCLNDRIIEFYFSYVSSLFPSDNILLVPPSIAFWIKECPDPASVKDFMEPLHLSRRKLILLPINDNSDVCMAEGGSHWSLLAFDRNSNVFVHHDSSSGCMNEYHSKQVYKVTLPYIATNATYKECPDTPKQVNGYDCGVYVLAIARVICQWYANSGTQYADTLWFSHLEQVSPSAVSEMRNEILGLIKGKAASTTKPGRSMEQGHQHFVSCMLGNAKQKLFSR</sequence>
<dbReference type="GO" id="GO:0019784">
    <property type="term" value="F:deNEDDylase activity"/>
    <property type="evidence" value="ECO:0007669"/>
    <property type="project" value="InterPro"/>
</dbReference>
<dbReference type="GO" id="GO:0006508">
    <property type="term" value="P:proteolysis"/>
    <property type="evidence" value="ECO:0007669"/>
    <property type="project" value="UniProtKB-KW"/>
</dbReference>
<evidence type="ECO:0000313" key="6">
    <source>
        <dbReference type="EMBL" id="KAJ8528846.1"/>
    </source>
</evidence>
<gene>
    <name evidence="6" type="ORF">K7X08_030490</name>
</gene>
<dbReference type="InterPro" id="IPR038765">
    <property type="entry name" value="Papain-like_cys_pep_sf"/>
</dbReference>
<evidence type="ECO:0000256" key="1">
    <source>
        <dbReference type="ARBA" id="ARBA00005234"/>
    </source>
</evidence>
<keyword evidence="2" id="KW-0645">Protease</keyword>
<dbReference type="Pfam" id="PF02902">
    <property type="entry name" value="Peptidase_C48"/>
    <property type="match status" value="1"/>
</dbReference>
<dbReference type="AlphaFoldDB" id="A0A9Q1L784"/>
<dbReference type="Proteomes" id="UP001152561">
    <property type="component" value="Unassembled WGS sequence"/>
</dbReference>
<dbReference type="GO" id="GO:0008234">
    <property type="term" value="F:cysteine-type peptidase activity"/>
    <property type="evidence" value="ECO:0007669"/>
    <property type="project" value="UniProtKB-KW"/>
</dbReference>
<dbReference type="InterPro" id="IPR044613">
    <property type="entry name" value="Nep1/2-like"/>
</dbReference>
<dbReference type="GO" id="GO:0000338">
    <property type="term" value="P:protein deneddylation"/>
    <property type="evidence" value="ECO:0007669"/>
    <property type="project" value="TreeGrafter"/>
</dbReference>
<protein>
    <recommendedName>
        <fullName evidence="5">Ubiquitin-like protease family profile domain-containing protein</fullName>
    </recommendedName>
</protein>
<dbReference type="PROSITE" id="PS50600">
    <property type="entry name" value="ULP_PROTEASE"/>
    <property type="match status" value="1"/>
</dbReference>
<evidence type="ECO:0000256" key="2">
    <source>
        <dbReference type="ARBA" id="ARBA00022670"/>
    </source>
</evidence>
<organism evidence="6 7">
    <name type="scientific">Anisodus acutangulus</name>
    <dbReference type="NCBI Taxonomy" id="402998"/>
    <lineage>
        <taxon>Eukaryota</taxon>
        <taxon>Viridiplantae</taxon>
        <taxon>Streptophyta</taxon>
        <taxon>Embryophyta</taxon>
        <taxon>Tracheophyta</taxon>
        <taxon>Spermatophyta</taxon>
        <taxon>Magnoliopsida</taxon>
        <taxon>eudicotyledons</taxon>
        <taxon>Gunneridae</taxon>
        <taxon>Pentapetalae</taxon>
        <taxon>asterids</taxon>
        <taxon>lamiids</taxon>
        <taxon>Solanales</taxon>
        <taxon>Solanaceae</taxon>
        <taxon>Solanoideae</taxon>
        <taxon>Hyoscyameae</taxon>
        <taxon>Anisodus</taxon>
    </lineage>
</organism>
<accession>A0A9Q1L784</accession>
<comment type="caution">
    <text evidence="6">The sequence shown here is derived from an EMBL/GenBank/DDBJ whole genome shotgun (WGS) entry which is preliminary data.</text>
</comment>